<dbReference type="OrthoDB" id="4194555at2759"/>
<sequence length="795" mass="87983">MCDSSPTKRRKTRGRFAMKSKTVSWPPGELPVEIFNLIITYLPRSNVQNMRLVNKEFETKVSQYLFRVVVVPFRPEIYGISPEPAPTGSQDARAMRGSVMLQDKGMKVFKGFGSRISKFAMSFEFDENKLANPPVKSDQEAITSFWGIYRWPFKKYNRYTQLEGLEQTADETSTMTEALRFVTCAKVLGLSIDGGLGWLAGPDVNQKVAERGAKATVFGESRFVPEPKPRAPAKGGKMPISSCPDSSPGNKDGHYSSFERMLREAGYHGESLEPSVRLLLETEELPRDSTSGQLLGGSSSSTLSWGGLRRSNHPQTVIEGNSLTLASYQSDDDDNEIQPALAANGDSKSKPESYSLKPNDLTNAQREMLLEIEWAQRAFMQSYVIAVIDNRLTFQNIEALTIARLPNRHLPILRRSDFWDSLPQLTSLSLAIIPDWRDVVKLPTSWVQDIRVAPSQSVSGVYQLLEDHISHRKNITTLHFEWLCGGEEAPGLFARNQHILAAPLVFKAMVNRVRPPQVLSLPYVEHLSLKNCWISPHIMTRFGLSFRKLALQSLTLQSVSLTASLPGNAQPNPLAGNGVNPQNAQQAVNQAAANNLLVNFQGLAAFAGQVAPAPPAPQAPIASPHDQVPAWLEDPRIDSWAHIINTLTPGSTLADMRYARGHGEKPQTRNRGNITTLHFESCGYVRLPLDFDQTVLDPPDVPDPQVNAIAKRISDFDSFMMKSNDHALGVIVNHISALETETLEEAFNMTVGWDESRSLLAVEALADGISHPGKGRFNGTIEVPRTSPESYRANP</sequence>
<dbReference type="Proteomes" id="UP000241818">
    <property type="component" value="Unassembled WGS sequence"/>
</dbReference>
<accession>A0A2T3B1Z4</accession>
<reference evidence="2 3" key="1">
    <citation type="journal article" date="2018" name="New Phytol.">
        <title>Comparative genomics and transcriptomics depict ericoid mycorrhizal fungi as versatile saprotrophs and plant mutualists.</title>
        <authorList>
            <person name="Martino E."/>
            <person name="Morin E."/>
            <person name="Grelet G.A."/>
            <person name="Kuo A."/>
            <person name="Kohler A."/>
            <person name="Daghino S."/>
            <person name="Barry K.W."/>
            <person name="Cichocki N."/>
            <person name="Clum A."/>
            <person name="Dockter R.B."/>
            <person name="Hainaut M."/>
            <person name="Kuo R.C."/>
            <person name="LaButti K."/>
            <person name="Lindahl B.D."/>
            <person name="Lindquist E.A."/>
            <person name="Lipzen A."/>
            <person name="Khouja H.R."/>
            <person name="Magnuson J."/>
            <person name="Murat C."/>
            <person name="Ohm R.A."/>
            <person name="Singer S.W."/>
            <person name="Spatafora J.W."/>
            <person name="Wang M."/>
            <person name="Veneault-Fourrey C."/>
            <person name="Henrissat B."/>
            <person name="Grigoriev I.V."/>
            <person name="Martin F.M."/>
            <person name="Perotto S."/>
        </authorList>
    </citation>
    <scope>NUCLEOTIDE SEQUENCE [LARGE SCALE GENOMIC DNA]</scope>
    <source>
        <strain evidence="2 3">ATCC 22711</strain>
    </source>
</reference>
<proteinExistence type="predicted"/>
<dbReference type="InParanoid" id="A0A2T3B1Z4"/>
<evidence type="ECO:0000313" key="2">
    <source>
        <dbReference type="EMBL" id="PSS18581.1"/>
    </source>
</evidence>
<feature type="region of interest" description="Disordered" evidence="1">
    <location>
        <begin position="221"/>
        <end position="255"/>
    </location>
</feature>
<dbReference type="AlphaFoldDB" id="A0A2T3B1Z4"/>
<name>A0A2T3B1Z4_AMORE</name>
<dbReference type="GeneID" id="36572113"/>
<dbReference type="EMBL" id="KZ679011">
    <property type="protein sequence ID" value="PSS18581.1"/>
    <property type="molecule type" value="Genomic_DNA"/>
</dbReference>
<keyword evidence="3" id="KW-1185">Reference proteome</keyword>
<gene>
    <name evidence="2" type="ORF">M430DRAFT_19188</name>
</gene>
<protein>
    <recommendedName>
        <fullName evidence="4">F-box domain-containing protein</fullName>
    </recommendedName>
</protein>
<organism evidence="2 3">
    <name type="scientific">Amorphotheca resinae ATCC 22711</name>
    <dbReference type="NCBI Taxonomy" id="857342"/>
    <lineage>
        <taxon>Eukaryota</taxon>
        <taxon>Fungi</taxon>
        <taxon>Dikarya</taxon>
        <taxon>Ascomycota</taxon>
        <taxon>Pezizomycotina</taxon>
        <taxon>Leotiomycetes</taxon>
        <taxon>Helotiales</taxon>
        <taxon>Amorphothecaceae</taxon>
        <taxon>Amorphotheca</taxon>
    </lineage>
</organism>
<feature type="region of interest" description="Disordered" evidence="1">
    <location>
        <begin position="327"/>
        <end position="358"/>
    </location>
</feature>
<evidence type="ECO:0000256" key="1">
    <source>
        <dbReference type="SAM" id="MobiDB-lite"/>
    </source>
</evidence>
<dbReference type="RefSeq" id="XP_024720933.1">
    <property type="nucleotide sequence ID" value="XM_024864032.1"/>
</dbReference>
<evidence type="ECO:0000313" key="3">
    <source>
        <dbReference type="Proteomes" id="UP000241818"/>
    </source>
</evidence>
<feature type="region of interest" description="Disordered" evidence="1">
    <location>
        <begin position="776"/>
        <end position="795"/>
    </location>
</feature>
<evidence type="ECO:0008006" key="4">
    <source>
        <dbReference type="Google" id="ProtNLM"/>
    </source>
</evidence>